<evidence type="ECO:0000313" key="3">
    <source>
        <dbReference type="EMBL" id="KAJ6833849.1"/>
    </source>
</evidence>
<evidence type="ECO:0000256" key="1">
    <source>
        <dbReference type="SAM" id="MobiDB-lite"/>
    </source>
</evidence>
<protein>
    <recommendedName>
        <fullName evidence="2">Retrotransposon gag domain-containing protein</fullName>
    </recommendedName>
</protein>
<dbReference type="Pfam" id="PF03732">
    <property type="entry name" value="Retrotrans_gag"/>
    <property type="match status" value="1"/>
</dbReference>
<proteinExistence type="predicted"/>
<organism evidence="3 4">
    <name type="scientific">Iris pallida</name>
    <name type="common">Sweet iris</name>
    <dbReference type="NCBI Taxonomy" id="29817"/>
    <lineage>
        <taxon>Eukaryota</taxon>
        <taxon>Viridiplantae</taxon>
        <taxon>Streptophyta</taxon>
        <taxon>Embryophyta</taxon>
        <taxon>Tracheophyta</taxon>
        <taxon>Spermatophyta</taxon>
        <taxon>Magnoliopsida</taxon>
        <taxon>Liliopsida</taxon>
        <taxon>Asparagales</taxon>
        <taxon>Iridaceae</taxon>
        <taxon>Iridoideae</taxon>
        <taxon>Irideae</taxon>
        <taxon>Iris</taxon>
    </lineage>
</organism>
<feature type="region of interest" description="Disordered" evidence="1">
    <location>
        <begin position="78"/>
        <end position="109"/>
    </location>
</feature>
<sequence length="160" mass="17874">MQFEALQQGNMTVAEYTSEFTRLSRFAENLVRAPEDRAWRFKKGLTRELRHAVAISQATTYASILKIAQAVEKEADPKLKRDRDIGSNSYQMSAKRTQIQARPQQPAHSSITVQPKFMHISHRGSSRQLLALSVTGQDTALTNAARGSGSAYSADQTHIR</sequence>
<evidence type="ECO:0000313" key="4">
    <source>
        <dbReference type="Proteomes" id="UP001140949"/>
    </source>
</evidence>
<evidence type="ECO:0000259" key="2">
    <source>
        <dbReference type="Pfam" id="PF03732"/>
    </source>
</evidence>
<name>A0AAX6GYL6_IRIPA</name>
<dbReference type="EMBL" id="JANAVB010014797">
    <property type="protein sequence ID" value="KAJ6833849.1"/>
    <property type="molecule type" value="Genomic_DNA"/>
</dbReference>
<reference evidence="3" key="1">
    <citation type="journal article" date="2023" name="GigaByte">
        <title>Genome assembly of the bearded iris, Iris pallida Lam.</title>
        <authorList>
            <person name="Bruccoleri R.E."/>
            <person name="Oakeley E.J."/>
            <person name="Faust A.M.E."/>
            <person name="Altorfer M."/>
            <person name="Dessus-Babus S."/>
            <person name="Burckhardt D."/>
            <person name="Oertli M."/>
            <person name="Naumann U."/>
            <person name="Petersen F."/>
            <person name="Wong J."/>
        </authorList>
    </citation>
    <scope>NUCLEOTIDE SEQUENCE</scope>
    <source>
        <strain evidence="3">GSM-AAB239-AS_SAM_17_03QT</strain>
    </source>
</reference>
<accession>A0AAX6GYL6</accession>
<gene>
    <name evidence="3" type="ORF">M6B38_339130</name>
</gene>
<reference evidence="3" key="2">
    <citation type="submission" date="2023-04" db="EMBL/GenBank/DDBJ databases">
        <authorList>
            <person name="Bruccoleri R.E."/>
            <person name="Oakeley E.J."/>
            <person name="Faust A.-M."/>
            <person name="Dessus-Babus S."/>
            <person name="Altorfer M."/>
            <person name="Burckhardt D."/>
            <person name="Oertli M."/>
            <person name="Naumann U."/>
            <person name="Petersen F."/>
            <person name="Wong J."/>
        </authorList>
    </citation>
    <scope>NUCLEOTIDE SEQUENCE</scope>
    <source>
        <strain evidence="3">GSM-AAB239-AS_SAM_17_03QT</strain>
        <tissue evidence="3">Leaf</tissue>
    </source>
</reference>
<keyword evidence="4" id="KW-1185">Reference proteome</keyword>
<dbReference type="Proteomes" id="UP001140949">
    <property type="component" value="Unassembled WGS sequence"/>
</dbReference>
<dbReference type="AlphaFoldDB" id="A0AAX6GYL6"/>
<feature type="compositionally biased region" description="Polar residues" evidence="1">
    <location>
        <begin position="86"/>
        <end position="109"/>
    </location>
</feature>
<comment type="caution">
    <text evidence="3">The sequence shown here is derived from an EMBL/GenBank/DDBJ whole genome shotgun (WGS) entry which is preliminary data.</text>
</comment>
<feature type="domain" description="Retrotransposon gag" evidence="2">
    <location>
        <begin position="2"/>
        <end position="46"/>
    </location>
</feature>
<dbReference type="InterPro" id="IPR005162">
    <property type="entry name" value="Retrotrans_gag_dom"/>
</dbReference>